<organism evidence="2 3">
    <name type="scientific">Electrophorus voltai</name>
    <dbReference type="NCBI Taxonomy" id="2609070"/>
    <lineage>
        <taxon>Eukaryota</taxon>
        <taxon>Metazoa</taxon>
        <taxon>Chordata</taxon>
        <taxon>Craniata</taxon>
        <taxon>Vertebrata</taxon>
        <taxon>Euteleostomi</taxon>
        <taxon>Actinopterygii</taxon>
        <taxon>Neopterygii</taxon>
        <taxon>Teleostei</taxon>
        <taxon>Ostariophysi</taxon>
        <taxon>Gymnotiformes</taxon>
        <taxon>Gymnotoidei</taxon>
        <taxon>Gymnotidae</taxon>
        <taxon>Electrophorus</taxon>
    </lineage>
</organism>
<gene>
    <name evidence="2" type="ORF">P4O66_022101</name>
</gene>
<keyword evidence="3" id="KW-1185">Reference proteome</keyword>
<evidence type="ECO:0000313" key="2">
    <source>
        <dbReference type="EMBL" id="KAK1802442.1"/>
    </source>
</evidence>
<accession>A0AAD9E509</accession>
<protein>
    <submittedName>
        <fullName evidence="2">Uncharacterized protein</fullName>
    </submittedName>
</protein>
<dbReference type="EMBL" id="JAROKS010000007">
    <property type="protein sequence ID" value="KAK1802442.1"/>
    <property type="molecule type" value="Genomic_DNA"/>
</dbReference>
<sequence>MGWVVIGRCRSYPYSDCHYHHPTVLWAHDTPPRPLPPVHGPSDRQTRWRTEQQTKLRKQVTERHPNWIEEEGWTLIGYLHLSSLPVHQPYPYLR</sequence>
<evidence type="ECO:0000313" key="3">
    <source>
        <dbReference type="Proteomes" id="UP001239994"/>
    </source>
</evidence>
<dbReference type="AlphaFoldDB" id="A0AAD9E509"/>
<proteinExistence type="predicted"/>
<dbReference type="Proteomes" id="UP001239994">
    <property type="component" value="Unassembled WGS sequence"/>
</dbReference>
<name>A0AAD9E509_9TELE</name>
<evidence type="ECO:0000256" key="1">
    <source>
        <dbReference type="SAM" id="MobiDB-lite"/>
    </source>
</evidence>
<comment type="caution">
    <text evidence="2">The sequence shown here is derived from an EMBL/GenBank/DDBJ whole genome shotgun (WGS) entry which is preliminary data.</text>
</comment>
<reference evidence="2" key="1">
    <citation type="submission" date="2023-03" db="EMBL/GenBank/DDBJ databases">
        <title>Electrophorus voltai genome.</title>
        <authorList>
            <person name="Bian C."/>
        </authorList>
    </citation>
    <scope>NUCLEOTIDE SEQUENCE</scope>
    <source>
        <strain evidence="2">CB-2022</strain>
        <tissue evidence="2">Muscle</tissue>
    </source>
</reference>
<feature type="region of interest" description="Disordered" evidence="1">
    <location>
        <begin position="31"/>
        <end position="60"/>
    </location>
</feature>
<feature type="compositionally biased region" description="Basic and acidic residues" evidence="1">
    <location>
        <begin position="41"/>
        <end position="60"/>
    </location>
</feature>